<keyword evidence="3" id="KW-1185">Reference proteome</keyword>
<proteinExistence type="predicted"/>
<comment type="caution">
    <text evidence="2">The sequence shown here is derived from an EMBL/GenBank/DDBJ whole genome shotgun (WGS) entry which is preliminary data.</text>
</comment>
<accession>A0ABM8UKF4</accession>
<dbReference type="RefSeq" id="WP_215232083.1">
    <property type="nucleotide sequence ID" value="NZ_CAJRAU010000001.1"/>
</dbReference>
<dbReference type="PANTHER" id="PTHR24023:SF1082">
    <property type="entry name" value="COLLAGEN TRIPLE HELIX REPEAT"/>
    <property type="match status" value="1"/>
</dbReference>
<dbReference type="InterPro" id="IPR050149">
    <property type="entry name" value="Collagen_superfamily"/>
</dbReference>
<dbReference type="InterPro" id="IPR011050">
    <property type="entry name" value="Pectin_lyase_fold/virulence"/>
</dbReference>
<feature type="compositionally biased region" description="Low complexity" evidence="1">
    <location>
        <begin position="105"/>
        <end position="129"/>
    </location>
</feature>
<sequence>MRFYSNFSGERIRLIIHTGRKGDTGPKGDQGLQGAQGIQGIQGLKGEKGDTGASGQTGPVGAAGSAGLKGDKGDKGDQGLQGVQGAAGQTGAAGAKGEKGDKGDTGAQGIQGATGATGAQGAAGATGETGPRGLKGDQGLQGVQGPVGAQGTQGIKGDTGLKGDKGDTGSTGAAGAVGAKGDKGDTGETGAAGAKGDTGPAGATGVAGPAGETGPRGLKGDKGDTGLQGIQGPVGPTGEKGAKGDQGVQGIQGHLGPVGPTGPGGAQGVKGDKGDKGDAGELTQEFIQLSENIFIARDQALASTNNVLTISQLKTKYNPLFKSAFISDGDLSGNFVIDNDTNASVDDHFVISDASGNKWVRQIEYYVEAKKFPSVGTESAFFAFIERIGSTPCTIILNRQIPITTNRIIPANIEIQAKPTGSFNISTGTTLTLEGPLSAGYYQIFYGQGLVTTFAVNLNIMWFGAVRDGVTDNQPMFDRAVRSIASNLGNLNPIKITNELIVPTGTYAIGSELKIPVTVRPRIEGLAIFWGINNAEPTLTLCSDLSVPLFYKDMFNAGRLIEGSLLILNKSFFTSPNNSLNTSSSIPRSNVPLGSIGIRIGNSPAISNRLMARYDVDNIRVAGYDFGCDWIPSNNYMCKFKNWHMEGNNNHVRVYSTSGGGSNSGEQSGFHHCRFAGAEKVFLLQADAYDFLAHDCHFDFVKIVVFMDTMFRGFNGIKFSKCYFESVTEHFVYSVANGNPYKAPTIDFDGCTGLNGRRERFFNTNASKGYVLNIDRFADRIDSGADESDGREAWNSQDPDRFMLINPASPSIGIRKKDFFQDLHIPPIVQNNIDQVYFFWNFKNIETIGALASTNPYVDATGSTNVASYEIASTDRGNALKIVAESGTQATFVSKARQLTEVKFGDVFAFNLIYKVIPETTDNVLSPRFSVEMLNEHKELLSTTTPQTNNDKSTPDIWRCGRWGQEIRITNPEVRFIRLCFQINGLGGTIYIETIVIDKR</sequence>
<feature type="compositionally biased region" description="Low complexity" evidence="1">
    <location>
        <begin position="197"/>
        <end position="215"/>
    </location>
</feature>
<feature type="compositionally biased region" description="Basic and acidic residues" evidence="1">
    <location>
        <begin position="270"/>
        <end position="279"/>
    </location>
</feature>
<dbReference type="InterPro" id="IPR012334">
    <property type="entry name" value="Pectin_lyas_fold"/>
</dbReference>
<feature type="region of interest" description="Disordered" evidence="1">
    <location>
        <begin position="42"/>
        <end position="279"/>
    </location>
</feature>
<evidence type="ECO:0008006" key="4">
    <source>
        <dbReference type="Google" id="ProtNLM"/>
    </source>
</evidence>
<reference evidence="2 3" key="1">
    <citation type="submission" date="2021-04" db="EMBL/GenBank/DDBJ databases">
        <authorList>
            <person name="Rodrigo-Torres L."/>
            <person name="Arahal R. D."/>
            <person name="Lucena T."/>
        </authorList>
    </citation>
    <scope>NUCLEOTIDE SEQUENCE [LARGE SCALE GENOMIC DNA]</scope>
    <source>
        <strain evidence="2 3">CECT 9623</strain>
    </source>
</reference>
<organism evidence="2 3">
    <name type="scientific">Dyadobacter linearis</name>
    <dbReference type="NCBI Taxonomy" id="2823330"/>
    <lineage>
        <taxon>Bacteria</taxon>
        <taxon>Pseudomonadati</taxon>
        <taxon>Bacteroidota</taxon>
        <taxon>Cytophagia</taxon>
        <taxon>Cytophagales</taxon>
        <taxon>Spirosomataceae</taxon>
        <taxon>Dyadobacter</taxon>
    </lineage>
</organism>
<dbReference type="PANTHER" id="PTHR24023">
    <property type="entry name" value="COLLAGEN ALPHA"/>
    <property type="match status" value="1"/>
</dbReference>
<evidence type="ECO:0000313" key="2">
    <source>
        <dbReference type="EMBL" id="CAG5067956.1"/>
    </source>
</evidence>
<dbReference type="Pfam" id="PF01391">
    <property type="entry name" value="Collagen"/>
    <property type="match status" value="3"/>
</dbReference>
<dbReference type="SUPFAM" id="SSF51126">
    <property type="entry name" value="Pectin lyase-like"/>
    <property type="match status" value="1"/>
</dbReference>
<feature type="compositionally biased region" description="Low complexity" evidence="1">
    <location>
        <begin position="168"/>
        <end position="179"/>
    </location>
</feature>
<feature type="compositionally biased region" description="Low complexity" evidence="1">
    <location>
        <begin position="78"/>
        <end position="95"/>
    </location>
</feature>
<dbReference type="Gene3D" id="2.160.20.10">
    <property type="entry name" value="Single-stranded right-handed beta-helix, Pectin lyase-like"/>
    <property type="match status" value="1"/>
</dbReference>
<name>A0ABM8UKF4_9BACT</name>
<dbReference type="InterPro" id="IPR008160">
    <property type="entry name" value="Collagen"/>
</dbReference>
<evidence type="ECO:0000313" key="3">
    <source>
        <dbReference type="Proteomes" id="UP000679725"/>
    </source>
</evidence>
<feature type="compositionally biased region" description="Gly residues" evidence="1">
    <location>
        <begin position="259"/>
        <end position="268"/>
    </location>
</feature>
<dbReference type="Proteomes" id="UP000679725">
    <property type="component" value="Unassembled WGS sequence"/>
</dbReference>
<gene>
    <name evidence="2" type="ORF">DYBT9623_00684</name>
</gene>
<dbReference type="EMBL" id="CAJRAU010000001">
    <property type="protein sequence ID" value="CAG5067956.1"/>
    <property type="molecule type" value="Genomic_DNA"/>
</dbReference>
<protein>
    <recommendedName>
        <fullName evidence="4">Collagen triple helix repeat protein</fullName>
    </recommendedName>
</protein>
<evidence type="ECO:0000256" key="1">
    <source>
        <dbReference type="SAM" id="MobiDB-lite"/>
    </source>
</evidence>